<dbReference type="Proteomes" id="UP000225972">
    <property type="component" value="Unassembled WGS sequence"/>
</dbReference>
<sequence length="70" mass="7414">MANILSIRACRFQALHDLLTGAVSLPLNASVAGRDALDDTRPAARLAAAGFTTLFNQVVPSDRASEGYVR</sequence>
<gene>
    <name evidence="1" type="ORF">TRP8649_04351</name>
</gene>
<accession>A0A238JHQ9</accession>
<dbReference type="EMBL" id="FXXP01000003">
    <property type="protein sequence ID" value="SMX30208.1"/>
    <property type="molecule type" value="Genomic_DNA"/>
</dbReference>
<name>A0A238JHQ9_9RHOB</name>
<organism evidence="1 2">
    <name type="scientific">Pelagimonas phthalicica</name>
    <dbReference type="NCBI Taxonomy" id="1037362"/>
    <lineage>
        <taxon>Bacteria</taxon>
        <taxon>Pseudomonadati</taxon>
        <taxon>Pseudomonadota</taxon>
        <taxon>Alphaproteobacteria</taxon>
        <taxon>Rhodobacterales</taxon>
        <taxon>Roseobacteraceae</taxon>
        <taxon>Pelagimonas</taxon>
    </lineage>
</organism>
<evidence type="ECO:0000313" key="2">
    <source>
        <dbReference type="Proteomes" id="UP000225972"/>
    </source>
</evidence>
<reference evidence="2" key="1">
    <citation type="submission" date="2017-05" db="EMBL/GenBank/DDBJ databases">
        <authorList>
            <person name="Rodrigo-Torres L."/>
            <person name="Arahal R. D."/>
            <person name="Lucena T."/>
        </authorList>
    </citation>
    <scope>NUCLEOTIDE SEQUENCE [LARGE SCALE GENOMIC DNA]</scope>
    <source>
        <strain evidence="2">CECT 8649</strain>
    </source>
</reference>
<keyword evidence="2" id="KW-1185">Reference proteome</keyword>
<dbReference type="RefSeq" id="WP_099249058.1">
    <property type="nucleotide sequence ID" value="NZ_FXXP01000003.1"/>
</dbReference>
<proteinExistence type="predicted"/>
<protein>
    <submittedName>
        <fullName evidence="1">Uncharacterized protein</fullName>
    </submittedName>
</protein>
<evidence type="ECO:0000313" key="1">
    <source>
        <dbReference type="EMBL" id="SMX30208.1"/>
    </source>
</evidence>
<dbReference type="AlphaFoldDB" id="A0A238JHQ9"/>